<dbReference type="Proteomes" id="UP001163324">
    <property type="component" value="Chromosome 2"/>
</dbReference>
<sequence length="1051" mass="116693">MELSFKVSSQDPAAGGFRVSLFPDDVKRAVVQGIGKSVRVARRSLIQSLDCSANAWNGDFSQSDRQKFVPFNLEDSYNGAGEMSLLQLFNTIPSPNPDISTVENPYLQEAMLNLLENHIPGLMTNLYAYQRRSAAVMLQKEAEAGFILDPRLMHLRDQAGQGWFYDSVTGEVLSKARYYDGVCGGILAEEMGAGKTVICLALVLATRKLPTPLPQLYGPGPPPVRAKAGSLLDMAASCATRNAAPWRPWFDAYGKHNGYEFERCIGALQRNRGYYVIPGADRRRSVRGKRNGEQEPSKVYMSAATIVVVPNNLLAQWTEEIKKHTVGLHVLFVEATKEGFLPPASELSEYDIILISQSKLERFVDGGKNKHCPLLSMHFKRCIVDEGHKLGTSGKGIRTNFLASLDAVKFSSRWVVTGTPARGLFGVDRLKQSETAKVELQNKHDPNETSVEFEKKDLERIGSLTAKFLKARPWANTAMEVGDTPADWATYLMLPKHSSRGHGRWDCLRNTLNSLIIRHRLDEVGDLLPPVDEKIVILEGSYQDRLSTNVFSMMITFNSVQSQRTDQDYFFHPSQRGSLMQLVHNLKQSTFFGASFFSADEIAKSVETAENFLRDNKVETSPEDKQSLREAIQLGHVALGNKLRNISNRYHEVPITVEGLPGGAEKSWCLGDESDENNYTCAGLMHSLQRRIRAEAKHGIDQLNSFLNGGLSMAGELEKEAMLRPLQAQNISPAEKNQSKTLAGNTKLGADVHATPRSGKMKEPHIEMIDPELLAGPLGSTILTATASSKMSYLLDAIIKHQDEEKIIVFYENDNVAWYLATVLEVLQVQHLIYAKGIDSSRRARYVDAINHNPMFRVLLMDLSQAAFGLDMREVSRIYFISPVLNPQVQAQAIGRARRISQKKPVSVEILVLKDSIDEVILERKEHMTQAEHQQAKTILDVRAIYDWIKRARTVALPERDGGQLSEMSELASPKLVFGAGFGKEVQPDDGLASASPVAGGKRVLRPAGSPMPVTKKARVACRIEPGAEREVGEEQVEAASTNMPRRVRFG</sequence>
<keyword evidence="2" id="KW-1185">Reference proteome</keyword>
<organism evidence="1 2">
    <name type="scientific">Trichothecium roseum</name>
    <dbReference type="NCBI Taxonomy" id="47278"/>
    <lineage>
        <taxon>Eukaryota</taxon>
        <taxon>Fungi</taxon>
        <taxon>Dikarya</taxon>
        <taxon>Ascomycota</taxon>
        <taxon>Pezizomycotina</taxon>
        <taxon>Sordariomycetes</taxon>
        <taxon>Hypocreomycetidae</taxon>
        <taxon>Hypocreales</taxon>
        <taxon>Hypocreales incertae sedis</taxon>
        <taxon>Trichothecium</taxon>
    </lineage>
</organism>
<comment type="caution">
    <text evidence="1">The sequence shown here is derived from an EMBL/GenBank/DDBJ whole genome shotgun (WGS) entry which is preliminary data.</text>
</comment>
<proteinExistence type="predicted"/>
<reference evidence="1" key="1">
    <citation type="submission" date="2022-10" db="EMBL/GenBank/DDBJ databases">
        <title>Complete Genome of Trichothecium roseum strain YXFP-22015, a Plant Pathogen Isolated from Citrus.</title>
        <authorList>
            <person name="Wang Y."/>
            <person name="Zhu L."/>
        </authorList>
    </citation>
    <scope>NUCLEOTIDE SEQUENCE</scope>
    <source>
        <strain evidence="1">YXFP-22015</strain>
    </source>
</reference>
<dbReference type="EMBL" id="CM047941">
    <property type="protein sequence ID" value="KAI9903126.1"/>
    <property type="molecule type" value="Genomic_DNA"/>
</dbReference>
<protein>
    <submittedName>
        <fullName evidence="1">Uncharacterized protein</fullName>
    </submittedName>
</protein>
<gene>
    <name evidence="1" type="ORF">N3K66_002478</name>
</gene>
<accession>A0ACC0VB49</accession>
<evidence type="ECO:0000313" key="1">
    <source>
        <dbReference type="EMBL" id="KAI9903126.1"/>
    </source>
</evidence>
<name>A0ACC0VB49_9HYPO</name>
<evidence type="ECO:0000313" key="2">
    <source>
        <dbReference type="Proteomes" id="UP001163324"/>
    </source>
</evidence>